<organism evidence="2 3">
    <name type="scientific">Paenibacillus woosongensis</name>
    <dbReference type="NCBI Taxonomy" id="307580"/>
    <lineage>
        <taxon>Bacteria</taxon>
        <taxon>Bacillati</taxon>
        <taxon>Bacillota</taxon>
        <taxon>Bacilli</taxon>
        <taxon>Bacillales</taxon>
        <taxon>Paenibacillaceae</taxon>
        <taxon>Paenibacillus</taxon>
    </lineage>
</organism>
<feature type="region of interest" description="Disordered" evidence="1">
    <location>
        <begin position="106"/>
        <end position="129"/>
    </location>
</feature>
<protein>
    <submittedName>
        <fullName evidence="2">Uncharacterized protein</fullName>
    </submittedName>
</protein>
<gene>
    <name evidence="2" type="ORF">J15TS10_24240</name>
</gene>
<keyword evidence="3" id="KW-1185">Reference proteome</keyword>
<feature type="compositionally biased region" description="Low complexity" evidence="1">
    <location>
        <begin position="108"/>
        <end position="124"/>
    </location>
</feature>
<evidence type="ECO:0000313" key="2">
    <source>
        <dbReference type="EMBL" id="GIP58610.1"/>
    </source>
</evidence>
<evidence type="ECO:0000313" key="3">
    <source>
        <dbReference type="Proteomes" id="UP000681290"/>
    </source>
</evidence>
<dbReference type="Proteomes" id="UP000681290">
    <property type="component" value="Unassembled WGS sequence"/>
</dbReference>
<evidence type="ECO:0000256" key="1">
    <source>
        <dbReference type="SAM" id="MobiDB-lite"/>
    </source>
</evidence>
<comment type="caution">
    <text evidence="2">The sequence shown here is derived from an EMBL/GenBank/DDBJ whole genome shotgun (WGS) entry which is preliminary data.</text>
</comment>
<reference evidence="2 3" key="1">
    <citation type="submission" date="2021-03" db="EMBL/GenBank/DDBJ databases">
        <title>Antimicrobial resistance genes in bacteria isolated from Japanese honey, and their potential for conferring macrolide and lincosamide resistance in the American foulbrood pathogen Paenibacillus larvae.</title>
        <authorList>
            <person name="Okamoto M."/>
            <person name="Kumagai M."/>
            <person name="Kanamori H."/>
            <person name="Takamatsu D."/>
        </authorList>
    </citation>
    <scope>NUCLEOTIDE SEQUENCE [LARGE SCALE GENOMIC DNA]</scope>
    <source>
        <strain evidence="2 3">J15TS10</strain>
    </source>
</reference>
<proteinExistence type="predicted"/>
<name>A0ABQ4MRI0_9BACL</name>
<dbReference type="EMBL" id="BOSM01000003">
    <property type="protein sequence ID" value="GIP58610.1"/>
    <property type="molecule type" value="Genomic_DNA"/>
</dbReference>
<sequence length="575" mass="63118">MVIVMFRSNLSGKVSITVHETNSATISSPGNVQIQGGDVKLEAGKGLSLQAGTALYLKGGASSMVLDGETDLKAPVIEQEGTIKAPVFVTDLPPVPEPELISVQEYEAAQSSAASHTSSGSGNSPTAKITSPAAEAAANSMLAIESKFVGSIPAMAGILIGALGGPVNKAVGVALLATAGVPVRSDGKARDVPANNPFHPLKQLAGLLLQGLIDQRMYEEERQAYYTQWILGKMVTSARQVSHSNSKLELIYHLLNESNNIYQAYHQVPEDVRRRWEPPRYFPEEYVDTHRLTLEVQTELNWSDELTKDVAQRIAKKQDYNLIVKEMKRKYGVDVLGGVAIIYTCYNAERDGVTLNELFWGNPIDVPTVKGGGFIGPSLGLKKPGLNNMNTEMPKETPKPPNQPNTSNKNPVFGADWNEFLQSKYGKNAVEWVSKGREELRTKVKTNVEQSAAVREASNFDVHLKKEKEILERIKNKGTGNTIGNFAGKINAENIPNMSKQEILDSLPKDWKYTENNGFVHIRDANGNVRMKIDPPDKVTKYDHVHLFDESGNPIDVNLNVVDRKSPDAHIPYKK</sequence>
<accession>A0ABQ4MRI0</accession>